<dbReference type="InterPro" id="IPR019545">
    <property type="entry name" value="DM13_domain"/>
</dbReference>
<dbReference type="EMBL" id="QRDW01000001">
    <property type="protein sequence ID" value="RED53474.1"/>
    <property type="molecule type" value="Genomic_DNA"/>
</dbReference>
<keyword evidence="3" id="KW-1185">Reference proteome</keyword>
<reference evidence="2 3" key="1">
    <citation type="submission" date="2018-07" db="EMBL/GenBank/DDBJ databases">
        <title>Genomic Encyclopedia of Type Strains, Phase III (KMG-III): the genomes of soil and plant-associated and newly described type strains.</title>
        <authorList>
            <person name="Whitman W."/>
        </authorList>
    </citation>
    <scope>NUCLEOTIDE SEQUENCE [LARGE SCALE GENOMIC DNA]</scope>
    <source>
        <strain evidence="2 3">CECT 8488</strain>
    </source>
</reference>
<dbReference type="PROSITE" id="PS51549">
    <property type="entry name" value="DM13"/>
    <property type="match status" value="1"/>
</dbReference>
<name>A0A3D9HVC3_9PROT</name>
<dbReference type="RefSeq" id="WP_115934611.1">
    <property type="nucleotide sequence ID" value="NZ_QRDW01000001.1"/>
</dbReference>
<dbReference type="OrthoDB" id="6106486at2"/>
<comment type="caution">
    <text evidence="2">The sequence shown here is derived from an EMBL/GenBank/DDBJ whole genome shotgun (WGS) entry which is preliminary data.</text>
</comment>
<evidence type="ECO:0000313" key="3">
    <source>
        <dbReference type="Proteomes" id="UP000256845"/>
    </source>
</evidence>
<evidence type="ECO:0000313" key="2">
    <source>
        <dbReference type="EMBL" id="RED53474.1"/>
    </source>
</evidence>
<gene>
    <name evidence="2" type="ORF">DFP90_101263</name>
</gene>
<feature type="domain" description="DM13" evidence="1">
    <location>
        <begin position="31"/>
        <end position="128"/>
    </location>
</feature>
<protein>
    <submittedName>
        <fullName evidence="2">Electron transfer DM13</fullName>
    </submittedName>
</protein>
<sequence length="129" mass="13885">MTLLKPLFIAGALLLTFAPVVGLADEILGQGQFSGKSSHETRGGVTLEKGANGFSVILQDDFFHDGAPDPKVVIGRTDNGERVQLSHLKANSGRQVYPIPADLDVSAYDEVWIWCKRYAVPLGHAPLGK</sequence>
<dbReference type="Pfam" id="PF10517">
    <property type="entry name" value="DM13"/>
    <property type="match status" value="1"/>
</dbReference>
<proteinExistence type="predicted"/>
<dbReference type="Proteomes" id="UP000256845">
    <property type="component" value="Unassembled WGS sequence"/>
</dbReference>
<dbReference type="AlphaFoldDB" id="A0A3D9HVC3"/>
<organism evidence="2 3">
    <name type="scientific">Aestuariispira insulae</name>
    <dbReference type="NCBI Taxonomy" id="1461337"/>
    <lineage>
        <taxon>Bacteria</taxon>
        <taxon>Pseudomonadati</taxon>
        <taxon>Pseudomonadota</taxon>
        <taxon>Alphaproteobacteria</taxon>
        <taxon>Rhodospirillales</taxon>
        <taxon>Kiloniellaceae</taxon>
        <taxon>Aestuariispira</taxon>
    </lineage>
</organism>
<evidence type="ECO:0000259" key="1">
    <source>
        <dbReference type="PROSITE" id="PS51549"/>
    </source>
</evidence>
<accession>A0A3D9HVC3</accession>